<organism evidence="2 3">
    <name type="scientific">Puccinia striiformis</name>
    <dbReference type="NCBI Taxonomy" id="27350"/>
    <lineage>
        <taxon>Eukaryota</taxon>
        <taxon>Fungi</taxon>
        <taxon>Dikarya</taxon>
        <taxon>Basidiomycota</taxon>
        <taxon>Pucciniomycotina</taxon>
        <taxon>Pucciniomycetes</taxon>
        <taxon>Pucciniales</taxon>
        <taxon>Pucciniaceae</taxon>
        <taxon>Puccinia</taxon>
    </lineage>
</organism>
<reference evidence="2" key="1">
    <citation type="submission" date="2017-12" db="EMBL/GenBank/DDBJ databases">
        <title>Gene loss provides genomic basis for host adaptation in cereal stripe rust fungi.</title>
        <authorList>
            <person name="Xia C."/>
        </authorList>
    </citation>
    <scope>NUCLEOTIDE SEQUENCE [LARGE SCALE GENOMIC DNA]</scope>
    <source>
        <strain evidence="2">93-210</strain>
    </source>
</reference>
<dbReference type="AlphaFoldDB" id="A0A2S4VB87"/>
<proteinExistence type="predicted"/>
<comment type="caution">
    <text evidence="2">The sequence shown here is derived from an EMBL/GenBank/DDBJ whole genome shotgun (WGS) entry which is preliminary data.</text>
</comment>
<protein>
    <submittedName>
        <fullName evidence="2">Uncharacterized protein</fullName>
    </submittedName>
</protein>
<evidence type="ECO:0000313" key="3">
    <source>
        <dbReference type="Proteomes" id="UP000239156"/>
    </source>
</evidence>
<sequence length="226" mass="24822">MYKLRVDLQAYSPPLSQLISAPLRSDWTLVEFPISSINNKIMADFPEETIIRRIGALMGTSGLAKSHSRVLESMRATYVSKYIAQFIVASPGAPIPNNIRAVALAKDLALLPEIPPQTTMPSSAEETNTVHDREPADISQTIGWEGGRETPFHDKAHSHVVDDIGLTAREVKQVALEHLRPPSPFLHGQDPASIQARDALRKTPTSHQPPQTNQKGRQPYAGKVEG</sequence>
<dbReference type="EMBL" id="PKSL01000082">
    <property type="protein sequence ID" value="POW06738.1"/>
    <property type="molecule type" value="Genomic_DNA"/>
</dbReference>
<name>A0A2S4VB87_9BASI</name>
<evidence type="ECO:0000313" key="2">
    <source>
        <dbReference type="EMBL" id="POW06738.1"/>
    </source>
</evidence>
<feature type="region of interest" description="Disordered" evidence="1">
    <location>
        <begin position="181"/>
        <end position="226"/>
    </location>
</feature>
<accession>A0A2S4VB87</accession>
<dbReference type="VEuPathDB" id="FungiDB:PSHT_06142"/>
<feature type="compositionally biased region" description="Polar residues" evidence="1">
    <location>
        <begin position="203"/>
        <end position="216"/>
    </location>
</feature>
<evidence type="ECO:0000256" key="1">
    <source>
        <dbReference type="SAM" id="MobiDB-lite"/>
    </source>
</evidence>
<gene>
    <name evidence="2" type="ORF">PSTT_08760</name>
</gene>
<dbReference type="Proteomes" id="UP000239156">
    <property type="component" value="Unassembled WGS sequence"/>
</dbReference>
<keyword evidence="3" id="KW-1185">Reference proteome</keyword>
<dbReference type="VEuPathDB" id="FungiDB:PSTT_08760"/>